<dbReference type="Gene3D" id="3.90.45.10">
    <property type="entry name" value="Peptide deformylase"/>
    <property type="match status" value="1"/>
</dbReference>
<dbReference type="NCBIfam" id="TIGR00079">
    <property type="entry name" value="pept_deformyl"/>
    <property type="match status" value="1"/>
</dbReference>
<dbReference type="PANTHER" id="PTHR10458:SF2">
    <property type="entry name" value="PEPTIDE DEFORMYLASE, MITOCHONDRIAL"/>
    <property type="match status" value="1"/>
</dbReference>
<sequence>MSAQIIRRYGDPVLRRPAQAVTVFDAALHALVADLFDTLDAAPGRAGLAAPQVGVAARVFVYATAQGRGHVVNPQVTARAGVQTGDEACLSLPGLAFPTPRAQTVTVTGADQHGDPVTVTGSGFLARALQHETDHCDGVLFVDTLTGDPRRQALRAVRALFRPGS</sequence>
<keyword evidence="5 6" id="KW-0408">Iron</keyword>
<dbReference type="CDD" id="cd00487">
    <property type="entry name" value="Pep_deformylase"/>
    <property type="match status" value="1"/>
</dbReference>
<evidence type="ECO:0000256" key="6">
    <source>
        <dbReference type="HAMAP-Rule" id="MF_00163"/>
    </source>
</evidence>
<dbReference type="HAMAP" id="MF_00163">
    <property type="entry name" value="Pep_deformylase"/>
    <property type="match status" value="1"/>
</dbReference>
<dbReference type="RefSeq" id="WP_223092211.1">
    <property type="nucleotide sequence ID" value="NZ_CP061913.1"/>
</dbReference>
<keyword evidence="8" id="KW-1185">Reference proteome</keyword>
<dbReference type="PIRSF" id="PIRSF004749">
    <property type="entry name" value="Pep_def"/>
    <property type="match status" value="1"/>
</dbReference>
<feature type="binding site" evidence="6">
    <location>
        <position position="89"/>
    </location>
    <ligand>
        <name>Fe cation</name>
        <dbReference type="ChEBI" id="CHEBI:24875"/>
    </ligand>
</feature>
<keyword evidence="2 6" id="KW-0479">Metal-binding</keyword>
<evidence type="ECO:0000313" key="7">
    <source>
        <dbReference type="EMBL" id="MFB9446493.1"/>
    </source>
</evidence>
<evidence type="ECO:0000256" key="3">
    <source>
        <dbReference type="ARBA" id="ARBA00022801"/>
    </source>
</evidence>
<feature type="binding site" evidence="6">
    <location>
        <position position="131"/>
    </location>
    <ligand>
        <name>Fe cation</name>
        <dbReference type="ChEBI" id="CHEBI:24875"/>
    </ligand>
</feature>
<comment type="cofactor">
    <cofactor evidence="6">
        <name>Fe(2+)</name>
        <dbReference type="ChEBI" id="CHEBI:29033"/>
    </cofactor>
    <text evidence="6">Binds 1 Fe(2+) ion.</text>
</comment>
<organism evidence="7 8">
    <name type="scientific">Dactylosporangium vinaceum</name>
    <dbReference type="NCBI Taxonomy" id="53362"/>
    <lineage>
        <taxon>Bacteria</taxon>
        <taxon>Bacillati</taxon>
        <taxon>Actinomycetota</taxon>
        <taxon>Actinomycetes</taxon>
        <taxon>Micromonosporales</taxon>
        <taxon>Micromonosporaceae</taxon>
        <taxon>Dactylosporangium</taxon>
    </lineage>
</organism>
<dbReference type="SUPFAM" id="SSF56420">
    <property type="entry name" value="Peptide deformylase"/>
    <property type="match status" value="1"/>
</dbReference>
<comment type="catalytic activity">
    <reaction evidence="6">
        <text>N-terminal N-formyl-L-methionyl-[peptide] + H2O = N-terminal L-methionyl-[peptide] + formate</text>
        <dbReference type="Rhea" id="RHEA:24420"/>
        <dbReference type="Rhea" id="RHEA-COMP:10639"/>
        <dbReference type="Rhea" id="RHEA-COMP:10640"/>
        <dbReference type="ChEBI" id="CHEBI:15377"/>
        <dbReference type="ChEBI" id="CHEBI:15740"/>
        <dbReference type="ChEBI" id="CHEBI:49298"/>
        <dbReference type="ChEBI" id="CHEBI:64731"/>
        <dbReference type="EC" id="3.5.1.88"/>
    </reaction>
</comment>
<dbReference type="PANTHER" id="PTHR10458">
    <property type="entry name" value="PEPTIDE DEFORMYLASE"/>
    <property type="match status" value="1"/>
</dbReference>
<dbReference type="NCBIfam" id="NF001159">
    <property type="entry name" value="PRK00150.1-3"/>
    <property type="match status" value="1"/>
</dbReference>
<dbReference type="PRINTS" id="PR01576">
    <property type="entry name" value="PDEFORMYLASE"/>
</dbReference>
<accession>A0ABV5MCV2</accession>
<evidence type="ECO:0000256" key="4">
    <source>
        <dbReference type="ARBA" id="ARBA00022917"/>
    </source>
</evidence>
<evidence type="ECO:0000256" key="2">
    <source>
        <dbReference type="ARBA" id="ARBA00022723"/>
    </source>
</evidence>
<keyword evidence="4 6" id="KW-0648">Protein biosynthesis</keyword>
<comment type="function">
    <text evidence="6">Removes the formyl group from the N-terminal Met of newly synthesized proteins. Requires at least a dipeptide for an efficient rate of reaction. N-terminal L-methionine is a prerequisite for activity but the enzyme has broad specificity at other positions.</text>
</comment>
<dbReference type="Proteomes" id="UP001589608">
    <property type="component" value="Unassembled WGS sequence"/>
</dbReference>
<comment type="similarity">
    <text evidence="1 6">Belongs to the polypeptide deformylase family.</text>
</comment>
<gene>
    <name evidence="6 7" type="primary">def</name>
    <name evidence="7" type="ORF">ACFFTR_25690</name>
</gene>
<feature type="active site" evidence="6">
    <location>
        <position position="132"/>
    </location>
</feature>
<protein>
    <recommendedName>
        <fullName evidence="6">Peptide deformylase</fullName>
        <shortName evidence="6">PDF</shortName>
        <ecNumber evidence="6">3.5.1.88</ecNumber>
    </recommendedName>
    <alternativeName>
        <fullName evidence="6">Polypeptide deformylase</fullName>
    </alternativeName>
</protein>
<dbReference type="EC" id="3.5.1.88" evidence="6"/>
<dbReference type="EMBL" id="JBHMCA010000047">
    <property type="protein sequence ID" value="MFB9446493.1"/>
    <property type="molecule type" value="Genomic_DNA"/>
</dbReference>
<dbReference type="GO" id="GO:0042586">
    <property type="term" value="F:peptide deformylase activity"/>
    <property type="evidence" value="ECO:0007669"/>
    <property type="project" value="UniProtKB-EC"/>
</dbReference>
<feature type="binding site" evidence="6">
    <location>
        <position position="135"/>
    </location>
    <ligand>
        <name>Fe cation</name>
        <dbReference type="ChEBI" id="CHEBI:24875"/>
    </ligand>
</feature>
<keyword evidence="3 6" id="KW-0378">Hydrolase</keyword>
<reference evidence="7 8" key="1">
    <citation type="submission" date="2024-09" db="EMBL/GenBank/DDBJ databases">
        <authorList>
            <person name="Sun Q."/>
            <person name="Mori K."/>
        </authorList>
    </citation>
    <scope>NUCLEOTIDE SEQUENCE [LARGE SCALE GENOMIC DNA]</scope>
    <source>
        <strain evidence="7 8">JCM 3307</strain>
    </source>
</reference>
<dbReference type="InterPro" id="IPR023635">
    <property type="entry name" value="Peptide_deformylase"/>
</dbReference>
<evidence type="ECO:0000256" key="5">
    <source>
        <dbReference type="ARBA" id="ARBA00023004"/>
    </source>
</evidence>
<evidence type="ECO:0000313" key="8">
    <source>
        <dbReference type="Proteomes" id="UP001589608"/>
    </source>
</evidence>
<dbReference type="Pfam" id="PF01327">
    <property type="entry name" value="Pep_deformylase"/>
    <property type="match status" value="1"/>
</dbReference>
<dbReference type="InterPro" id="IPR036821">
    <property type="entry name" value="Peptide_deformylase_sf"/>
</dbReference>
<comment type="caution">
    <text evidence="7">The sequence shown here is derived from an EMBL/GenBank/DDBJ whole genome shotgun (WGS) entry which is preliminary data.</text>
</comment>
<evidence type="ECO:0000256" key="1">
    <source>
        <dbReference type="ARBA" id="ARBA00010759"/>
    </source>
</evidence>
<name>A0ABV5MCV2_9ACTN</name>
<proteinExistence type="inferred from homology"/>